<feature type="transmembrane region" description="Helical" evidence="1">
    <location>
        <begin position="272"/>
        <end position="292"/>
    </location>
</feature>
<evidence type="ECO:0008006" key="4">
    <source>
        <dbReference type="Google" id="ProtNLM"/>
    </source>
</evidence>
<accession>A0ABN2TDS3</accession>
<protein>
    <recommendedName>
        <fullName evidence="4">Na+/glutamate symporter</fullName>
    </recommendedName>
</protein>
<dbReference type="InterPro" id="IPR049576">
    <property type="entry name" value="HDC-like"/>
</dbReference>
<keyword evidence="1" id="KW-0472">Membrane</keyword>
<comment type="caution">
    <text evidence="2">The sequence shown here is derived from an EMBL/GenBank/DDBJ whole genome shotgun (WGS) entry which is preliminary data.</text>
</comment>
<feature type="transmembrane region" description="Helical" evidence="1">
    <location>
        <begin position="373"/>
        <end position="395"/>
    </location>
</feature>
<keyword evidence="1" id="KW-0812">Transmembrane</keyword>
<feature type="transmembrane region" description="Helical" evidence="1">
    <location>
        <begin position="27"/>
        <end position="46"/>
    </location>
</feature>
<dbReference type="CDD" id="cd21416">
    <property type="entry name" value="HDC_protein"/>
    <property type="match status" value="1"/>
</dbReference>
<feature type="transmembrane region" description="Helical" evidence="1">
    <location>
        <begin position="241"/>
        <end position="260"/>
    </location>
</feature>
<feature type="transmembrane region" description="Helical" evidence="1">
    <location>
        <begin position="114"/>
        <end position="133"/>
    </location>
</feature>
<keyword evidence="1" id="KW-1133">Transmembrane helix</keyword>
<evidence type="ECO:0000313" key="2">
    <source>
        <dbReference type="EMBL" id="GAA2005454.1"/>
    </source>
</evidence>
<keyword evidence="3" id="KW-1185">Reference proteome</keyword>
<evidence type="ECO:0000256" key="1">
    <source>
        <dbReference type="SAM" id="Phobius"/>
    </source>
</evidence>
<feature type="transmembrane region" description="Helical" evidence="1">
    <location>
        <begin position="298"/>
        <end position="319"/>
    </location>
</feature>
<proteinExistence type="predicted"/>
<dbReference type="EMBL" id="BAAANO010000013">
    <property type="protein sequence ID" value="GAA2005454.1"/>
    <property type="molecule type" value="Genomic_DNA"/>
</dbReference>
<feature type="transmembrane region" description="Helical" evidence="1">
    <location>
        <begin position="214"/>
        <end position="235"/>
    </location>
</feature>
<sequence length="396" mass="41039">MSAVLATAIVLAFIALGEIVSIATRARVPALLVAMLSLFVLAKIGIIPTEIVEVSTMVSVGALIQPAIMVHMGSLMPLRTMLQQWRSVLIAGVGIIVATGIILATVWPLFGFEYAVAGAGPIAGGIVSTALTTEGLTEAGMIGAVVVIPSLILMLQSLPSMPLTNFFLRRYAAKLIASGELATGADGADGAATAGTTAEEPVEKKKLVRLPQVLVDNQLFLLFLVFAAGALAYWIGELTGISYSIWGLLVGIVLTALGVIPDKVMERSNSFTIAMAAIIFIVVAPLMTASVADVIASLVPVACILVIGLLGICIGGFVVTKLVGWDPNLGMAVALTAMYGFPADYLITQEVARSTGRTQEESQALLDKMLPPMLIGGFTSVSAGSILVASALVSFL</sequence>
<name>A0ABN2TDS3_9MICO</name>
<feature type="transmembrane region" description="Helical" evidence="1">
    <location>
        <begin position="58"/>
        <end position="76"/>
    </location>
</feature>
<dbReference type="RefSeq" id="WP_344308241.1">
    <property type="nucleotide sequence ID" value="NZ_BAAANO010000013.1"/>
</dbReference>
<evidence type="ECO:0000313" key="3">
    <source>
        <dbReference type="Proteomes" id="UP001500755"/>
    </source>
</evidence>
<organism evidence="2 3">
    <name type="scientific">Brevibacterium samyangense</name>
    <dbReference type="NCBI Taxonomy" id="366888"/>
    <lineage>
        <taxon>Bacteria</taxon>
        <taxon>Bacillati</taxon>
        <taxon>Actinomycetota</taxon>
        <taxon>Actinomycetes</taxon>
        <taxon>Micrococcales</taxon>
        <taxon>Brevibacteriaceae</taxon>
        <taxon>Brevibacterium</taxon>
    </lineage>
</organism>
<feature type="transmembrane region" description="Helical" evidence="1">
    <location>
        <begin position="88"/>
        <end position="107"/>
    </location>
</feature>
<gene>
    <name evidence="2" type="ORF">GCM10009755_13910</name>
</gene>
<feature type="transmembrane region" description="Helical" evidence="1">
    <location>
        <begin position="139"/>
        <end position="158"/>
    </location>
</feature>
<reference evidence="2 3" key="1">
    <citation type="journal article" date="2019" name="Int. J. Syst. Evol. Microbiol.">
        <title>The Global Catalogue of Microorganisms (GCM) 10K type strain sequencing project: providing services to taxonomists for standard genome sequencing and annotation.</title>
        <authorList>
            <consortium name="The Broad Institute Genomics Platform"/>
            <consortium name="The Broad Institute Genome Sequencing Center for Infectious Disease"/>
            <person name="Wu L."/>
            <person name="Ma J."/>
        </authorList>
    </citation>
    <scope>NUCLEOTIDE SEQUENCE [LARGE SCALE GENOMIC DNA]</scope>
    <source>
        <strain evidence="2 3">JCM 14546</strain>
    </source>
</reference>
<dbReference type="Proteomes" id="UP001500755">
    <property type="component" value="Unassembled WGS sequence"/>
</dbReference>